<dbReference type="CDD" id="cd07377">
    <property type="entry name" value="WHTH_GntR"/>
    <property type="match status" value="1"/>
</dbReference>
<dbReference type="PANTHER" id="PTHR44846">
    <property type="entry name" value="MANNOSYL-D-GLYCERATE TRANSPORT/METABOLISM SYSTEM REPRESSOR MNGR-RELATED"/>
    <property type="match status" value="1"/>
</dbReference>
<keyword evidence="2" id="KW-0238">DNA-binding</keyword>
<feature type="domain" description="HTH gntR-type" evidence="4">
    <location>
        <begin position="10"/>
        <end position="78"/>
    </location>
</feature>
<proteinExistence type="predicted"/>
<dbReference type="PANTHER" id="PTHR44846:SF1">
    <property type="entry name" value="MANNOSYL-D-GLYCERATE TRANSPORT_METABOLISM SYSTEM REPRESSOR MNGR-RELATED"/>
    <property type="match status" value="1"/>
</dbReference>
<name>A0ABW5G2B1_9PSEU</name>
<dbReference type="SUPFAM" id="SSF46785">
    <property type="entry name" value="Winged helix' DNA-binding domain"/>
    <property type="match status" value="1"/>
</dbReference>
<dbReference type="InterPro" id="IPR036388">
    <property type="entry name" value="WH-like_DNA-bd_sf"/>
</dbReference>
<keyword evidence="6" id="KW-1185">Reference proteome</keyword>
<dbReference type="Proteomes" id="UP001597417">
    <property type="component" value="Unassembled WGS sequence"/>
</dbReference>
<dbReference type="SMART" id="SM00345">
    <property type="entry name" value="HTH_GNTR"/>
    <property type="match status" value="1"/>
</dbReference>
<evidence type="ECO:0000313" key="5">
    <source>
        <dbReference type="EMBL" id="MFD2419076.1"/>
    </source>
</evidence>
<evidence type="ECO:0000256" key="2">
    <source>
        <dbReference type="ARBA" id="ARBA00023125"/>
    </source>
</evidence>
<dbReference type="EMBL" id="JBHUKR010000011">
    <property type="protein sequence ID" value="MFD2419076.1"/>
    <property type="molecule type" value="Genomic_DNA"/>
</dbReference>
<keyword evidence="3" id="KW-0804">Transcription</keyword>
<dbReference type="RefSeq" id="WP_378267568.1">
    <property type="nucleotide sequence ID" value="NZ_JBHUKR010000011.1"/>
</dbReference>
<dbReference type="Pfam" id="PF00392">
    <property type="entry name" value="GntR"/>
    <property type="match status" value="1"/>
</dbReference>
<dbReference type="InterPro" id="IPR000524">
    <property type="entry name" value="Tscrpt_reg_HTH_GntR"/>
</dbReference>
<keyword evidence="1" id="KW-0805">Transcription regulation</keyword>
<dbReference type="InterPro" id="IPR036390">
    <property type="entry name" value="WH_DNA-bd_sf"/>
</dbReference>
<evidence type="ECO:0000256" key="3">
    <source>
        <dbReference type="ARBA" id="ARBA00023163"/>
    </source>
</evidence>
<organism evidence="5 6">
    <name type="scientific">Amycolatopsis pigmentata</name>
    <dbReference type="NCBI Taxonomy" id="450801"/>
    <lineage>
        <taxon>Bacteria</taxon>
        <taxon>Bacillati</taxon>
        <taxon>Actinomycetota</taxon>
        <taxon>Actinomycetes</taxon>
        <taxon>Pseudonocardiales</taxon>
        <taxon>Pseudonocardiaceae</taxon>
        <taxon>Amycolatopsis</taxon>
    </lineage>
</organism>
<dbReference type="Gene3D" id="1.10.10.10">
    <property type="entry name" value="Winged helix-like DNA-binding domain superfamily/Winged helix DNA-binding domain"/>
    <property type="match status" value="1"/>
</dbReference>
<dbReference type="PROSITE" id="PS50949">
    <property type="entry name" value="HTH_GNTR"/>
    <property type="match status" value="1"/>
</dbReference>
<evidence type="ECO:0000256" key="1">
    <source>
        <dbReference type="ARBA" id="ARBA00023015"/>
    </source>
</evidence>
<dbReference type="InterPro" id="IPR050679">
    <property type="entry name" value="Bact_HTH_transcr_reg"/>
</dbReference>
<evidence type="ECO:0000259" key="4">
    <source>
        <dbReference type="PROSITE" id="PS50949"/>
    </source>
</evidence>
<comment type="caution">
    <text evidence="5">The sequence shown here is derived from an EMBL/GenBank/DDBJ whole genome shotgun (WGS) entry which is preliminary data.</text>
</comment>
<accession>A0ABW5G2B1</accession>
<gene>
    <name evidence="5" type="ORF">ACFSXZ_22345</name>
</gene>
<evidence type="ECO:0000313" key="6">
    <source>
        <dbReference type="Proteomes" id="UP001597417"/>
    </source>
</evidence>
<sequence>MSHVLDESPGYIYEKMAEHLANRIAAGELTPHTPLPAEKKLALEYGVSLGTARHATRLLQHRGLVITIRSKGSYVARQQPEQASGSHPR</sequence>
<reference evidence="6" key="1">
    <citation type="journal article" date="2019" name="Int. J. Syst. Evol. Microbiol.">
        <title>The Global Catalogue of Microorganisms (GCM) 10K type strain sequencing project: providing services to taxonomists for standard genome sequencing and annotation.</title>
        <authorList>
            <consortium name="The Broad Institute Genomics Platform"/>
            <consortium name="The Broad Institute Genome Sequencing Center for Infectious Disease"/>
            <person name="Wu L."/>
            <person name="Ma J."/>
        </authorList>
    </citation>
    <scope>NUCLEOTIDE SEQUENCE [LARGE SCALE GENOMIC DNA]</scope>
    <source>
        <strain evidence="6">CGMCC 4.7645</strain>
    </source>
</reference>
<protein>
    <submittedName>
        <fullName evidence="5">GntR family transcriptional regulator</fullName>
    </submittedName>
</protein>